<organism evidence="2 3">
    <name type="scientific">Mammaliicoccus sciuri</name>
    <name type="common">Staphylococcus sciuri</name>
    <dbReference type="NCBI Taxonomy" id="1296"/>
    <lineage>
        <taxon>Bacteria</taxon>
        <taxon>Bacillati</taxon>
        <taxon>Bacillota</taxon>
        <taxon>Bacilli</taxon>
        <taxon>Bacillales</taxon>
        <taxon>Staphylococcaceae</taxon>
        <taxon>Mammaliicoccus</taxon>
    </lineage>
</organism>
<dbReference type="EMBL" id="RXWV01000073">
    <property type="protein sequence ID" value="RTX71267.1"/>
    <property type="molecule type" value="Genomic_DNA"/>
</dbReference>
<dbReference type="PROSITE" id="PS51186">
    <property type="entry name" value="GNAT"/>
    <property type="match status" value="1"/>
</dbReference>
<dbReference type="RefSeq" id="WP_126477768.1">
    <property type="nucleotide sequence ID" value="NZ_CP065960.1"/>
</dbReference>
<evidence type="ECO:0000313" key="3">
    <source>
        <dbReference type="Proteomes" id="UP000274792"/>
    </source>
</evidence>
<gene>
    <name evidence="2" type="ORF">CD117_12205</name>
</gene>
<dbReference type="Gene3D" id="3.40.630.30">
    <property type="match status" value="1"/>
</dbReference>
<dbReference type="CDD" id="cd04301">
    <property type="entry name" value="NAT_SF"/>
    <property type="match status" value="1"/>
</dbReference>
<dbReference type="Proteomes" id="UP000274792">
    <property type="component" value="Unassembled WGS sequence"/>
</dbReference>
<dbReference type="InterPro" id="IPR016181">
    <property type="entry name" value="Acyl_CoA_acyltransferase"/>
</dbReference>
<evidence type="ECO:0000259" key="1">
    <source>
        <dbReference type="PROSITE" id="PS51186"/>
    </source>
</evidence>
<reference evidence="2 3" key="1">
    <citation type="submission" date="2018-10" db="EMBL/GenBank/DDBJ databases">
        <title>A collection Staphylococci species genome sequencing.</title>
        <authorList>
            <person name="Cole K."/>
        </authorList>
    </citation>
    <scope>NUCLEOTIDE SEQUENCE [LARGE SCALE GENOMIC DNA]</scope>
    <source>
        <strain evidence="3">NCTC 12218</strain>
    </source>
</reference>
<protein>
    <submittedName>
        <fullName evidence="2">N-acetyltransferase</fullName>
    </submittedName>
</protein>
<dbReference type="AlphaFoldDB" id="A0A7T4PSD7"/>
<evidence type="ECO:0000313" key="2">
    <source>
        <dbReference type="EMBL" id="RTX71267.1"/>
    </source>
</evidence>
<dbReference type="SUPFAM" id="SSF55729">
    <property type="entry name" value="Acyl-CoA N-acyltransferases (Nat)"/>
    <property type="match status" value="1"/>
</dbReference>
<feature type="domain" description="N-acetyltransferase" evidence="1">
    <location>
        <begin position="147"/>
        <end position="290"/>
    </location>
</feature>
<dbReference type="Pfam" id="PF13508">
    <property type="entry name" value="Acetyltransf_7"/>
    <property type="match status" value="1"/>
</dbReference>
<accession>A0A7T4PSD7</accession>
<proteinExistence type="predicted"/>
<sequence>MQILPLKEIDPIASYLHEKNRQETNYVTHIPQSIEEIKNDLSHKFDETTFYYIEDNDTITGILGFERVDDETVNVWGPIVNDTNEETLNALKEIWETLLNDHPNIKYCHISLHKDHILNNSKLKRLHAGYVETQYTLEIQQPPLPIDKQHQMTPYSKPYYYAFNKLHSNSFKHSDISADDIIDSLDDNHALYLYIAEGLVKGYIYLSIDIPEKLATIPNLASHHDYRKQGIAFQMIHFATTEAFNHQDVETVRIYVDSKKHEQIQLLYEKVGFHIVNETHHFKYVRPYDV</sequence>
<dbReference type="InterPro" id="IPR000182">
    <property type="entry name" value="GNAT_dom"/>
</dbReference>
<comment type="caution">
    <text evidence="2">The sequence shown here is derived from an EMBL/GenBank/DDBJ whole genome shotgun (WGS) entry which is preliminary data.</text>
</comment>
<dbReference type="GO" id="GO:0016747">
    <property type="term" value="F:acyltransferase activity, transferring groups other than amino-acyl groups"/>
    <property type="evidence" value="ECO:0007669"/>
    <property type="project" value="InterPro"/>
</dbReference>
<name>A0A7T4PSD7_MAMSC</name>